<dbReference type="EMBL" id="VYXQ01000001">
    <property type="protein sequence ID" value="KAA9370919.1"/>
    <property type="molecule type" value="Genomic_DNA"/>
</dbReference>
<accession>A0A5N1K5M8</accession>
<evidence type="ECO:0000313" key="2">
    <source>
        <dbReference type="Proteomes" id="UP000327108"/>
    </source>
</evidence>
<dbReference type="InterPro" id="IPR021283">
    <property type="entry name" value="Phage_Wedge1"/>
</dbReference>
<evidence type="ECO:0000313" key="1">
    <source>
        <dbReference type="EMBL" id="KAA9370919.1"/>
    </source>
</evidence>
<keyword evidence="2" id="KW-1185">Reference proteome</keyword>
<sequence length="218" mass="23911">MTEKYLDLIPNWNLEKPKFSATISALVEPLSGGQVFVSHLPKDFDLDVAIGSQLDIVGEWVGRTRYVQTPIPNVWFSFDVEGVGFDQGTWRYVYDLDAGMTRLDDDHYRILLRAKIAANQWDGTIPGAKAVLDPVFGEGTHVFIQDHMDMSMTIGVSGQIPSAVTLALLAGGYIPLKPSGVRVNYLVVSVNQTAMFGFDMDTELIAGFDVGSWGAPPI</sequence>
<gene>
    <name evidence="1" type="ORF">F3W84_00410</name>
</gene>
<name>A0A5N1K5M8_9HYPH</name>
<protein>
    <submittedName>
        <fullName evidence="1">DUF2612 domain-containing protein</fullName>
    </submittedName>
</protein>
<dbReference type="Proteomes" id="UP000327108">
    <property type="component" value="Unassembled WGS sequence"/>
</dbReference>
<proteinExistence type="predicted"/>
<reference evidence="1 2" key="1">
    <citation type="submission" date="2019-09" db="EMBL/GenBank/DDBJ databases">
        <title>Biological control of the noxious weed angled onion (Allium triquetrum) thwarted by endophytic bacteria in Victoria, Australia.</title>
        <authorList>
            <person name="Tehranchian P."/>
            <person name="Adair R.J."/>
            <person name="Van T.H."/>
            <person name="Morrison P.D."/>
            <person name="Williams H."/>
            <person name="Lawrie A.C."/>
        </authorList>
    </citation>
    <scope>NUCLEOTIDE SEQUENCE [LARGE SCALE GENOMIC DNA]</scope>
    <source>
        <strain evidence="1 2">RPTAtOch1</strain>
    </source>
</reference>
<dbReference type="RefSeq" id="WP_151091054.1">
    <property type="nucleotide sequence ID" value="NZ_VYXQ01000001.1"/>
</dbReference>
<organism evidence="1 2">
    <name type="scientific">Ochrobactrum quorumnocens</name>
    <dbReference type="NCBI Taxonomy" id="271865"/>
    <lineage>
        <taxon>Bacteria</taxon>
        <taxon>Pseudomonadati</taxon>
        <taxon>Pseudomonadota</taxon>
        <taxon>Alphaproteobacteria</taxon>
        <taxon>Hyphomicrobiales</taxon>
        <taxon>Brucellaceae</taxon>
        <taxon>Brucella/Ochrobactrum group</taxon>
        <taxon>Ochrobactrum</taxon>
    </lineage>
</organism>
<dbReference type="AlphaFoldDB" id="A0A5N1K5M8"/>
<comment type="caution">
    <text evidence="1">The sequence shown here is derived from an EMBL/GenBank/DDBJ whole genome shotgun (WGS) entry which is preliminary data.</text>
</comment>
<dbReference type="Pfam" id="PF11041">
    <property type="entry name" value="Phage_Wedge1"/>
    <property type="match status" value="1"/>
</dbReference>